<reference evidence="2 3" key="1">
    <citation type="submission" date="2018-10" db="EMBL/GenBank/DDBJ databases">
        <title>Phylogenomics of Brevibacillus.</title>
        <authorList>
            <person name="Dunlap C."/>
        </authorList>
    </citation>
    <scope>NUCLEOTIDE SEQUENCE [LARGE SCALE GENOMIC DNA]</scope>
    <source>
        <strain evidence="2 3">NRRL NRS 1219</strain>
    </source>
</reference>
<dbReference type="Proteomes" id="UP000276178">
    <property type="component" value="Unassembled WGS sequence"/>
</dbReference>
<dbReference type="EMBL" id="BJOD01000012">
    <property type="protein sequence ID" value="GED25316.1"/>
    <property type="molecule type" value="Genomic_DNA"/>
</dbReference>
<dbReference type="InterPro" id="IPR011697">
    <property type="entry name" value="Peptidase_C26"/>
</dbReference>
<dbReference type="Pfam" id="PF07722">
    <property type="entry name" value="Peptidase_C26"/>
    <property type="match status" value="1"/>
</dbReference>
<dbReference type="Gene3D" id="3.40.50.880">
    <property type="match status" value="1"/>
</dbReference>
<evidence type="ECO:0000313" key="4">
    <source>
        <dbReference type="Proteomes" id="UP000317180"/>
    </source>
</evidence>
<dbReference type="GO" id="GO:0016787">
    <property type="term" value="F:hydrolase activity"/>
    <property type="evidence" value="ECO:0007669"/>
    <property type="project" value="InterPro"/>
</dbReference>
<dbReference type="EMBL" id="RHHN01000018">
    <property type="protein sequence ID" value="RNB58278.1"/>
    <property type="molecule type" value="Genomic_DNA"/>
</dbReference>
<dbReference type="SUPFAM" id="SSF52317">
    <property type="entry name" value="Class I glutamine amidotransferase-like"/>
    <property type="match status" value="1"/>
</dbReference>
<dbReference type="Proteomes" id="UP000317180">
    <property type="component" value="Unassembled WGS sequence"/>
</dbReference>
<evidence type="ECO:0008006" key="5">
    <source>
        <dbReference type="Google" id="ProtNLM"/>
    </source>
</evidence>
<sequence length="104" mass="10805">MDNPHEGFGGKLRGVAGQGFSVIGHDYLDAVRKAGAIPLGIPVGDLDACQELVAAVDGIVLAGGEDIDPVRYGARIDMRCSALAPERDEYELKLLEAALAANTG</sequence>
<organism evidence="2 3">
    <name type="scientific">Brevibacillus agri</name>
    <dbReference type="NCBI Taxonomy" id="51101"/>
    <lineage>
        <taxon>Bacteria</taxon>
        <taxon>Bacillati</taxon>
        <taxon>Bacillota</taxon>
        <taxon>Bacilli</taxon>
        <taxon>Bacillales</taxon>
        <taxon>Paenibacillaceae</taxon>
        <taxon>Brevibacillus</taxon>
    </lineage>
</organism>
<evidence type="ECO:0000313" key="3">
    <source>
        <dbReference type="Proteomes" id="UP000276178"/>
    </source>
</evidence>
<proteinExistence type="predicted"/>
<keyword evidence="4" id="KW-1185">Reference proteome</keyword>
<evidence type="ECO:0000313" key="2">
    <source>
        <dbReference type="EMBL" id="RNB58278.1"/>
    </source>
</evidence>
<gene>
    <name evidence="1" type="ORF">BAG01nite_14180</name>
    <name evidence="2" type="ORF">EB820_05915</name>
</gene>
<dbReference type="AlphaFoldDB" id="A0A3M8B4A7"/>
<reference evidence="1 4" key="2">
    <citation type="submission" date="2019-06" db="EMBL/GenBank/DDBJ databases">
        <title>Whole genome shotgun sequence of Brevibacillus agri NBRC 15538.</title>
        <authorList>
            <person name="Hosoyama A."/>
            <person name="Uohara A."/>
            <person name="Ohji S."/>
            <person name="Ichikawa N."/>
        </authorList>
    </citation>
    <scope>NUCLEOTIDE SEQUENCE [LARGE SCALE GENOMIC DNA]</scope>
    <source>
        <strain evidence="1 4">NBRC 15538</strain>
    </source>
</reference>
<dbReference type="GeneID" id="82812264"/>
<evidence type="ECO:0000313" key="1">
    <source>
        <dbReference type="EMBL" id="GED25316.1"/>
    </source>
</evidence>
<dbReference type="InterPro" id="IPR029062">
    <property type="entry name" value="Class_I_gatase-like"/>
</dbReference>
<name>A0A3M8B4A7_9BACL</name>
<protein>
    <recommendedName>
        <fullName evidence="5">Gamma-glutamyl-gamma-aminobutyrate hydrolase family protein</fullName>
    </recommendedName>
</protein>
<dbReference type="OrthoDB" id="9813383at2"/>
<comment type="caution">
    <text evidence="2">The sequence shown here is derived from an EMBL/GenBank/DDBJ whole genome shotgun (WGS) entry which is preliminary data.</text>
</comment>
<accession>A0A3M8B4A7</accession>
<dbReference type="RefSeq" id="WP_122952657.1">
    <property type="nucleotide sequence ID" value="NZ_BJOD01000012.1"/>
</dbReference>